<reference evidence="11 12" key="4">
    <citation type="journal article" date="2018" name="Emerg. Microbes Infect.">
        <title>Genomic analysis of oral Campylobacter concisus strains identified a potential bacterial molecular marker associated with active Crohn's disease.</title>
        <authorList>
            <person name="Liu F."/>
            <person name="Ma R."/>
            <person name="Tay C.Y.A."/>
            <person name="Octavia S."/>
            <person name="Lan R."/>
            <person name="Chung H.K.L."/>
            <person name="Riordan S.M."/>
            <person name="Grimm M.C."/>
            <person name="Leong R.W."/>
            <person name="Tanaka M.M."/>
            <person name="Connor S."/>
            <person name="Zhang L."/>
        </authorList>
    </citation>
    <scope>NUCLEOTIDE SEQUENCE [LARGE SCALE GENOMIC DNA]</scope>
    <source>
        <strain evidence="6 12">P10CDO-S2</strain>
        <strain evidence="7 11">P27CDO-S2</strain>
    </source>
</reference>
<evidence type="ECO:0000313" key="10">
    <source>
        <dbReference type="Proteomes" id="UP000196534"/>
    </source>
</evidence>
<dbReference type="AlphaFoldDB" id="A0A0M3V2V4"/>
<dbReference type="PANTHER" id="PTHR11178">
    <property type="entry name" value="IRON-SULFUR CLUSTER SCAFFOLD PROTEIN NFU-RELATED"/>
    <property type="match status" value="1"/>
</dbReference>
<evidence type="ECO:0000313" key="4">
    <source>
        <dbReference type="EMBL" id="OUT11184.1"/>
    </source>
</evidence>
<dbReference type="SUPFAM" id="SSF117916">
    <property type="entry name" value="Fe-S cluster assembly (FSCA) domain-like"/>
    <property type="match status" value="1"/>
</dbReference>
<dbReference type="PANTHER" id="PTHR11178:SF1">
    <property type="entry name" value="NFU1 IRON-SULFUR CLUSTER SCAFFOLD HOMOLOG, MITOCHONDRIAL"/>
    <property type="match status" value="1"/>
</dbReference>
<dbReference type="Proteomes" id="UP000195967">
    <property type="component" value="Unassembled WGS sequence"/>
</dbReference>
<evidence type="ECO:0000313" key="8">
    <source>
        <dbReference type="Proteomes" id="UP000066049"/>
    </source>
</evidence>
<feature type="domain" description="NIF system FeS cluster assembly NifU C-terminal" evidence="2">
    <location>
        <begin position="14"/>
        <end position="78"/>
    </location>
</feature>
<dbReference type="Proteomes" id="UP000196534">
    <property type="component" value="Unassembled WGS sequence"/>
</dbReference>
<gene>
    <name evidence="5" type="ORF">B9N61_08340</name>
    <name evidence="4" type="ORF">B9N62_07590</name>
    <name evidence="3" type="ORF">CCON33237_1722</name>
    <name evidence="6" type="ORF">CVT06_09205</name>
    <name evidence="7" type="ORF">CVT17_08585</name>
</gene>
<protein>
    <submittedName>
        <fullName evidence="6">NifU family protein</fullName>
    </submittedName>
    <submittedName>
        <fullName evidence="3">Putative NifU domain protein, possible thioredoxin</fullName>
    </submittedName>
</protein>
<dbReference type="RefSeq" id="WP_021091089.1">
    <property type="nucleotide sequence ID" value="NZ_CABMKP010000018.1"/>
</dbReference>
<accession>A0A0M3V2V4</accession>
<dbReference type="EMBL" id="NDYR01000018">
    <property type="protein sequence ID" value="OUT16868.1"/>
    <property type="molecule type" value="Genomic_DNA"/>
</dbReference>
<sequence>MIPFSDEELLKPVSASLQKVLPMLENDGGGMELLGIKNGKIYVRLTGHCHGCAASTTTLKYGLERQLRMDIHPELEVVNIPIGEEFDIDRL</sequence>
<name>A0A0M3V2V4_9BACT</name>
<comment type="similarity">
    <text evidence="1">Belongs to the NifU family.</text>
</comment>
<evidence type="ECO:0000313" key="11">
    <source>
        <dbReference type="Proteomes" id="UP000594513"/>
    </source>
</evidence>
<evidence type="ECO:0000313" key="9">
    <source>
        <dbReference type="Proteomes" id="UP000195967"/>
    </source>
</evidence>
<dbReference type="EMBL" id="CP049272">
    <property type="protein sequence ID" value="QPH87017.1"/>
    <property type="molecule type" value="Genomic_DNA"/>
</dbReference>
<evidence type="ECO:0000313" key="6">
    <source>
        <dbReference type="EMBL" id="QPH85247.1"/>
    </source>
</evidence>
<dbReference type="GO" id="GO:0005506">
    <property type="term" value="F:iron ion binding"/>
    <property type="evidence" value="ECO:0007669"/>
    <property type="project" value="InterPro"/>
</dbReference>
<organism evidence="3 8">
    <name type="scientific">Campylobacter concisus</name>
    <dbReference type="NCBI Taxonomy" id="199"/>
    <lineage>
        <taxon>Bacteria</taxon>
        <taxon>Pseudomonadati</taxon>
        <taxon>Campylobacterota</taxon>
        <taxon>Epsilonproteobacteria</taxon>
        <taxon>Campylobacterales</taxon>
        <taxon>Campylobacteraceae</taxon>
        <taxon>Campylobacter</taxon>
    </lineage>
</organism>
<reference evidence="3" key="2">
    <citation type="submission" date="2016-07" db="EMBL/GenBank/DDBJ databases">
        <title>Comparative genomics of the Campylobacter concisus group.</title>
        <authorList>
            <person name="Miller W.G."/>
            <person name="Yee E."/>
            <person name="Chapman M.H."/>
            <person name="Huynh S."/>
            <person name="Bono J.L."/>
            <person name="On S.L.W."/>
            <person name="StLeger J."/>
            <person name="Foster G."/>
            <person name="Parker C.T."/>
        </authorList>
    </citation>
    <scope>NUCLEOTIDE SEQUENCE</scope>
    <source>
        <strain evidence="3">ATCC 33237</strain>
    </source>
</reference>
<dbReference type="GO" id="GO:0051536">
    <property type="term" value="F:iron-sulfur cluster binding"/>
    <property type="evidence" value="ECO:0007669"/>
    <property type="project" value="InterPro"/>
</dbReference>
<dbReference type="PATRIC" id="fig|199.248.peg.1775"/>
<evidence type="ECO:0000259" key="2">
    <source>
        <dbReference type="Pfam" id="PF01106"/>
    </source>
</evidence>
<dbReference type="EMBL" id="CP049274">
    <property type="protein sequence ID" value="QPH85247.1"/>
    <property type="molecule type" value="Genomic_DNA"/>
</dbReference>
<evidence type="ECO:0000313" key="12">
    <source>
        <dbReference type="Proteomes" id="UP000594630"/>
    </source>
</evidence>
<dbReference type="InterPro" id="IPR034904">
    <property type="entry name" value="FSCA_dom_sf"/>
</dbReference>
<evidence type="ECO:0000256" key="1">
    <source>
        <dbReference type="ARBA" id="ARBA00006420"/>
    </source>
</evidence>
<evidence type="ECO:0000313" key="3">
    <source>
        <dbReference type="EMBL" id="ALF48362.1"/>
    </source>
</evidence>
<dbReference type="Proteomes" id="UP000066049">
    <property type="component" value="Chromosome"/>
</dbReference>
<dbReference type="EMBL" id="NDYO01000008">
    <property type="protein sequence ID" value="OUT11184.1"/>
    <property type="molecule type" value="Genomic_DNA"/>
</dbReference>
<evidence type="ECO:0000313" key="5">
    <source>
        <dbReference type="EMBL" id="OUT16868.1"/>
    </source>
</evidence>
<dbReference type="GO" id="GO:0016226">
    <property type="term" value="P:iron-sulfur cluster assembly"/>
    <property type="evidence" value="ECO:0007669"/>
    <property type="project" value="InterPro"/>
</dbReference>
<reference evidence="9 10" key="3">
    <citation type="submission" date="2017-04" db="EMBL/GenBank/DDBJ databases">
        <title>Complete genome of Campylobacter concisus ATCC 33237T and draft genomes for an additional eight well characterized C. concisus strains.</title>
        <authorList>
            <person name="Cornelius A.J."/>
            <person name="Miller W.G."/>
            <person name="Lastovica A.J."/>
            <person name="On S.L."/>
            <person name="French N.P."/>
            <person name="Vandenberg O."/>
            <person name="Biggs P.J."/>
        </authorList>
    </citation>
    <scope>NUCLEOTIDE SEQUENCE [LARGE SCALE GENOMIC DNA]</scope>
    <source>
        <strain evidence="5 10">Lasto205.94</strain>
        <strain evidence="4 9">Lasto28.99</strain>
    </source>
</reference>
<dbReference type="OrthoDB" id="9796965at2"/>
<dbReference type="Gene3D" id="3.30.300.130">
    <property type="entry name" value="Fe-S cluster assembly (FSCA)"/>
    <property type="match status" value="1"/>
</dbReference>
<dbReference type="Pfam" id="PF01106">
    <property type="entry name" value="NifU"/>
    <property type="match status" value="1"/>
</dbReference>
<proteinExistence type="inferred from homology"/>
<dbReference type="InterPro" id="IPR001075">
    <property type="entry name" value="NIF_FeS_clus_asmbl_NifU_C"/>
</dbReference>
<reference evidence="8" key="1">
    <citation type="submission" date="2015-08" db="EMBL/GenBank/DDBJ databases">
        <title>Comparative genomics of the Campylobacter concisus group.</title>
        <authorList>
            <person name="Miller W.G."/>
            <person name="Yee E."/>
            <person name="Chapman M.H."/>
            <person name="Huynh S."/>
            <person name="Bono J.L."/>
            <person name="On S.L.W."/>
            <person name="St Leger J."/>
            <person name="Foster G."/>
            <person name="Parker C.T."/>
        </authorList>
    </citation>
    <scope>NUCLEOTIDE SEQUENCE [LARGE SCALE GENOMIC DNA]</scope>
    <source>
        <strain evidence="8">ATCC 33237</strain>
    </source>
</reference>
<dbReference type="Proteomes" id="UP000594513">
    <property type="component" value="Chromosome"/>
</dbReference>
<reference evidence="6" key="5">
    <citation type="submission" date="2020-02" db="EMBL/GenBank/DDBJ databases">
        <title>Analysis of Completed Campylobacter concisus Genomes Identified Genomospecies Features, Novel plasmids and Their Association with Severe Ulcerative Colitis.</title>
        <authorList>
            <person name="Zhang L."/>
        </authorList>
    </citation>
    <scope>NUCLEOTIDE SEQUENCE</scope>
    <source>
        <strain evidence="6">P10CDO-S2</strain>
        <strain evidence="7">P27CDO-S2</strain>
    </source>
</reference>
<dbReference type="Proteomes" id="UP000594630">
    <property type="component" value="Chromosome"/>
</dbReference>
<dbReference type="KEGG" id="ccoc:CCON33237_1722"/>
<dbReference type="EMBL" id="CP012541">
    <property type="protein sequence ID" value="ALF48362.1"/>
    <property type="molecule type" value="Genomic_DNA"/>
</dbReference>
<dbReference type="GeneID" id="28663403"/>
<evidence type="ECO:0000313" key="7">
    <source>
        <dbReference type="EMBL" id="QPH87017.1"/>
    </source>
</evidence>